<dbReference type="InterPro" id="IPR016181">
    <property type="entry name" value="Acyl_CoA_acyltransferase"/>
</dbReference>
<dbReference type="RefSeq" id="WP_075097852.1">
    <property type="nucleotide sequence ID" value="NZ_CP011125.1"/>
</dbReference>
<gene>
    <name evidence="4" type="ORF">DB32_001716</name>
</gene>
<evidence type="ECO:0000256" key="1">
    <source>
        <dbReference type="ARBA" id="ARBA00022679"/>
    </source>
</evidence>
<dbReference type="InterPro" id="IPR000182">
    <property type="entry name" value="GNAT_dom"/>
</dbReference>
<dbReference type="KEGG" id="samy:DB32_001716"/>
<dbReference type="STRING" id="927083.DB32_001716"/>
<evidence type="ECO:0000313" key="4">
    <source>
        <dbReference type="EMBL" id="AKF04567.1"/>
    </source>
</evidence>
<organism evidence="4 5">
    <name type="scientific">Sandaracinus amylolyticus</name>
    <dbReference type="NCBI Taxonomy" id="927083"/>
    <lineage>
        <taxon>Bacteria</taxon>
        <taxon>Pseudomonadati</taxon>
        <taxon>Myxococcota</taxon>
        <taxon>Polyangia</taxon>
        <taxon>Polyangiales</taxon>
        <taxon>Sandaracinaceae</taxon>
        <taxon>Sandaracinus</taxon>
    </lineage>
</organism>
<evidence type="ECO:0000313" key="5">
    <source>
        <dbReference type="Proteomes" id="UP000034883"/>
    </source>
</evidence>
<name>A0A0F6W0V1_9BACT</name>
<dbReference type="GO" id="GO:0016747">
    <property type="term" value="F:acyltransferase activity, transferring groups other than amino-acyl groups"/>
    <property type="evidence" value="ECO:0007669"/>
    <property type="project" value="InterPro"/>
</dbReference>
<dbReference type="InterPro" id="IPR050832">
    <property type="entry name" value="Bact_Acetyltransf"/>
</dbReference>
<accession>A0A0F6W0V1</accession>
<keyword evidence="5" id="KW-1185">Reference proteome</keyword>
<feature type="domain" description="N-acetyltransferase" evidence="3">
    <location>
        <begin position="6"/>
        <end position="168"/>
    </location>
</feature>
<dbReference type="EMBL" id="CP011125">
    <property type="protein sequence ID" value="AKF04567.1"/>
    <property type="molecule type" value="Genomic_DNA"/>
</dbReference>
<keyword evidence="1 4" id="KW-0808">Transferase</keyword>
<dbReference type="PROSITE" id="PS51186">
    <property type="entry name" value="GNAT"/>
    <property type="match status" value="1"/>
</dbReference>
<sequence length="172" mass="18451">MPNDVPVLRVARTRELDALRALVARSWRALAARSYAPDVIEAALGVAIRVDPALVEDGTYFVAEIDGQLAACGGWSARVPTVKGADLPTPRAEVRAMFVASEHTRRGLGRALLERAERAIRDAGFDSAYLVATHSGLELYRAAGYVERGAHVAMLPGGVAFPLTLMSRSLAR</sequence>
<keyword evidence="2" id="KW-0012">Acyltransferase</keyword>
<dbReference type="Pfam" id="PF00583">
    <property type="entry name" value="Acetyltransf_1"/>
    <property type="match status" value="1"/>
</dbReference>
<evidence type="ECO:0000256" key="2">
    <source>
        <dbReference type="ARBA" id="ARBA00023315"/>
    </source>
</evidence>
<dbReference type="CDD" id="cd04301">
    <property type="entry name" value="NAT_SF"/>
    <property type="match status" value="1"/>
</dbReference>
<dbReference type="PANTHER" id="PTHR43877:SF1">
    <property type="entry name" value="ACETYLTRANSFERASE"/>
    <property type="match status" value="1"/>
</dbReference>
<dbReference type="SUPFAM" id="SSF55729">
    <property type="entry name" value="Acyl-CoA N-acyltransferases (Nat)"/>
    <property type="match status" value="1"/>
</dbReference>
<protein>
    <submittedName>
        <fullName evidence="4">Acetyltransferase, GNAT family</fullName>
    </submittedName>
</protein>
<dbReference type="Proteomes" id="UP000034883">
    <property type="component" value="Chromosome"/>
</dbReference>
<evidence type="ECO:0000259" key="3">
    <source>
        <dbReference type="PROSITE" id="PS51186"/>
    </source>
</evidence>
<dbReference type="Gene3D" id="3.40.630.30">
    <property type="match status" value="1"/>
</dbReference>
<dbReference type="AlphaFoldDB" id="A0A0F6W0V1"/>
<proteinExistence type="predicted"/>
<dbReference type="PANTHER" id="PTHR43877">
    <property type="entry name" value="AMINOALKYLPHOSPHONATE N-ACETYLTRANSFERASE-RELATED-RELATED"/>
    <property type="match status" value="1"/>
</dbReference>
<reference evidence="4 5" key="1">
    <citation type="submission" date="2015-03" db="EMBL/GenBank/DDBJ databases">
        <title>Genome assembly of Sandaracinus amylolyticus DSM 53668.</title>
        <authorList>
            <person name="Sharma G."/>
            <person name="Subramanian S."/>
        </authorList>
    </citation>
    <scope>NUCLEOTIDE SEQUENCE [LARGE SCALE GENOMIC DNA]</scope>
    <source>
        <strain evidence="4 5">DSM 53668</strain>
    </source>
</reference>